<evidence type="ECO:0000313" key="2">
    <source>
        <dbReference type="EMBL" id="CAK9037703.1"/>
    </source>
</evidence>
<dbReference type="Pfam" id="PF04727">
    <property type="entry name" value="ELMO_CED12"/>
    <property type="match status" value="1"/>
</dbReference>
<evidence type="ECO:0000313" key="3">
    <source>
        <dbReference type="Proteomes" id="UP001642484"/>
    </source>
</evidence>
<dbReference type="EMBL" id="CAXAMN010012225">
    <property type="protein sequence ID" value="CAK9037703.1"/>
    <property type="molecule type" value="Genomic_DNA"/>
</dbReference>
<name>A0ABP0LFD8_9DINO</name>
<gene>
    <name evidence="2" type="ORF">CCMP2556_LOCUS20781</name>
</gene>
<keyword evidence="3" id="KW-1185">Reference proteome</keyword>
<organism evidence="2 3">
    <name type="scientific">Durusdinium trenchii</name>
    <dbReference type="NCBI Taxonomy" id="1381693"/>
    <lineage>
        <taxon>Eukaryota</taxon>
        <taxon>Sar</taxon>
        <taxon>Alveolata</taxon>
        <taxon>Dinophyceae</taxon>
        <taxon>Suessiales</taxon>
        <taxon>Symbiodiniaceae</taxon>
        <taxon>Durusdinium</taxon>
    </lineage>
</organism>
<proteinExistence type="predicted"/>
<reference evidence="2 3" key="1">
    <citation type="submission" date="2024-02" db="EMBL/GenBank/DDBJ databases">
        <authorList>
            <person name="Chen Y."/>
            <person name="Shah S."/>
            <person name="Dougan E. K."/>
            <person name="Thang M."/>
            <person name="Chan C."/>
        </authorList>
    </citation>
    <scope>NUCLEOTIDE SEQUENCE [LARGE SCALE GENOMIC DNA]</scope>
</reference>
<accession>A0ABP0LFD8</accession>
<dbReference type="InterPro" id="IPR050868">
    <property type="entry name" value="ELMO_domain-containing"/>
</dbReference>
<protein>
    <recommendedName>
        <fullName evidence="1">ELMO domain-containing protein</fullName>
    </recommendedName>
</protein>
<feature type="domain" description="ELMO" evidence="1">
    <location>
        <begin position="49"/>
        <end position="168"/>
    </location>
</feature>
<comment type="caution">
    <text evidence="2">The sequence shown here is derived from an EMBL/GenBank/DDBJ whole genome shotgun (WGS) entry which is preliminary data.</text>
</comment>
<dbReference type="InterPro" id="IPR006816">
    <property type="entry name" value="ELMO_dom"/>
</dbReference>
<dbReference type="PANTHER" id="PTHR12771">
    <property type="entry name" value="ENGULFMENT AND CELL MOTILITY"/>
    <property type="match status" value="1"/>
</dbReference>
<dbReference type="PANTHER" id="PTHR12771:SF2">
    <property type="entry name" value="ELMO DOMAIN-CONTAINING PROTEIN 3"/>
    <property type="match status" value="1"/>
</dbReference>
<dbReference type="Proteomes" id="UP001642484">
    <property type="component" value="Unassembled WGS sequence"/>
</dbReference>
<evidence type="ECO:0000259" key="1">
    <source>
        <dbReference type="PROSITE" id="PS51335"/>
    </source>
</evidence>
<dbReference type="PROSITE" id="PS51335">
    <property type="entry name" value="ELMO"/>
    <property type="match status" value="1"/>
</dbReference>
<sequence length="168" mass="19916">MVEEDDLGCGCLKRRRPMSDVPGLDRKLAAEKDLVLFLKVTHFDFNITTHHRMLRTIYTKLSRTKVCPSIGRHWEVLGFQGGDPRTDLNRSGGLLNVLQMFYFFSHHFELLKSAYLLAQDVEQRLELHSEKPNIREHRWKYHWSWIYIYIYICVLCVKPRFQGHLGLI</sequence>